<sequence length="667" mass="71660">MPVHTESSARSVECLVRSGVSVLGVKEILRGEACRAIRTVACWQGSVLAKCVLLLPVLRREGSDRQSCGACTNRGAGEQQNSTFEINGLERLTVLNWAVMDQNHSHCWRLLTHPEPLPLRCAPRSEAPLGGPAWSLGPGGWSRSGSRRRDGSRAPPAAGQRAGFPRLPPGAAIRRPPEQRSAARLWNRFAGGEQQTQRAGGGSAAAERPDKEDAMTAGSAEASRAMRNQDPLEKKPLEPAPPPRRHRHRLRRKPPTEGAVKGQLRMRSPSGVFVMVGVSVVLVGMTIAVVGYWPHRGPHAAGSGARPGNSSGLGDMKKEVKVSAQARYFPHSEKLKLIGPVIMGVGLFIVICANTMLYENRDLETRLLMQKGLYSLTPGLPQDCSQEDKYCQRRTSLPLLKANAECVEGCYEVDLSSSGFQSCSSPRNKWADCYGHNRLQTTAQLLHHKGVSPSMSLLSIRSDSGNSMEGNLNLSFTRGAESVISLAATARSLPVIKVNNCLIEKPSASPGAGDEGGISLAGAPDEAPRLSWTLPPRGGSVSPRGDDLQGGHVVSNIDSGPPSVAAGETYLDPEGTENDFSSDLQLHNPGHSKSLDLGRPGVLLVAPIKDRKNRSWPRLDHISLVGYAKLESTGESSDRLLEQTDQQGRDEPSPSTQEVGTEMGSRV</sequence>
<evidence type="ECO:0000313" key="9">
    <source>
        <dbReference type="Proteomes" id="UP000297703"/>
    </source>
</evidence>
<reference evidence="8 9" key="1">
    <citation type="submission" date="2019-04" db="EMBL/GenBank/DDBJ databases">
        <title>Draft genome of the big-headed turtle Platysternon megacephalum.</title>
        <authorList>
            <person name="Gong S."/>
        </authorList>
    </citation>
    <scope>NUCLEOTIDE SEQUENCE [LARGE SCALE GENOMIC DNA]</scope>
    <source>
        <strain evidence="8">DO16091913</strain>
        <tissue evidence="8">Muscle</tissue>
    </source>
</reference>
<dbReference type="AlphaFoldDB" id="A0A4D9ERW5"/>
<dbReference type="PANTHER" id="PTHR31815:SF3">
    <property type="entry name" value="TRANSMEMBRANE PROTEIN 200B"/>
    <property type="match status" value="1"/>
</dbReference>
<feature type="transmembrane region" description="Helical" evidence="7">
    <location>
        <begin position="271"/>
        <end position="293"/>
    </location>
</feature>
<evidence type="ECO:0000313" key="8">
    <source>
        <dbReference type="EMBL" id="TFK13289.1"/>
    </source>
</evidence>
<evidence type="ECO:0000256" key="7">
    <source>
        <dbReference type="SAM" id="Phobius"/>
    </source>
</evidence>
<evidence type="ECO:0000256" key="4">
    <source>
        <dbReference type="ARBA" id="ARBA00022989"/>
    </source>
</evidence>
<feature type="compositionally biased region" description="Basic residues" evidence="6">
    <location>
        <begin position="243"/>
        <end position="253"/>
    </location>
</feature>
<dbReference type="InterPro" id="IPR018787">
    <property type="entry name" value="DUF2371_TMEM200"/>
</dbReference>
<organism evidence="8 9">
    <name type="scientific">Platysternon megacephalum</name>
    <name type="common">big-headed turtle</name>
    <dbReference type="NCBI Taxonomy" id="55544"/>
    <lineage>
        <taxon>Eukaryota</taxon>
        <taxon>Metazoa</taxon>
        <taxon>Chordata</taxon>
        <taxon>Craniata</taxon>
        <taxon>Vertebrata</taxon>
        <taxon>Euteleostomi</taxon>
        <taxon>Archelosauria</taxon>
        <taxon>Testudinata</taxon>
        <taxon>Testudines</taxon>
        <taxon>Cryptodira</taxon>
        <taxon>Durocryptodira</taxon>
        <taxon>Testudinoidea</taxon>
        <taxon>Platysternidae</taxon>
        <taxon>Platysternon</taxon>
    </lineage>
</organism>
<name>A0A4D9ERW5_9SAUR</name>
<evidence type="ECO:0000256" key="6">
    <source>
        <dbReference type="SAM" id="MobiDB-lite"/>
    </source>
</evidence>
<dbReference type="PANTHER" id="PTHR31815">
    <property type="entry name" value="AGAP005329-PA"/>
    <property type="match status" value="1"/>
</dbReference>
<comment type="similarity">
    <text evidence="2">Belongs to the TMEM200 family.</text>
</comment>
<dbReference type="STRING" id="55544.A0A4D9ERW5"/>
<feature type="compositionally biased region" description="Basic and acidic residues" evidence="6">
    <location>
        <begin position="636"/>
        <end position="652"/>
    </location>
</feature>
<keyword evidence="9" id="KW-1185">Reference proteome</keyword>
<dbReference type="EMBL" id="QXTE01000016">
    <property type="protein sequence ID" value="TFK13289.1"/>
    <property type="molecule type" value="Genomic_DNA"/>
</dbReference>
<evidence type="ECO:0000256" key="5">
    <source>
        <dbReference type="ARBA" id="ARBA00023136"/>
    </source>
</evidence>
<feature type="transmembrane region" description="Helical" evidence="7">
    <location>
        <begin position="337"/>
        <end position="358"/>
    </location>
</feature>
<keyword evidence="5 7" id="KW-0472">Membrane</keyword>
<keyword evidence="4 7" id="KW-1133">Transmembrane helix</keyword>
<dbReference type="GO" id="GO:0016020">
    <property type="term" value="C:membrane"/>
    <property type="evidence" value="ECO:0007669"/>
    <property type="project" value="UniProtKB-SubCell"/>
</dbReference>
<feature type="region of interest" description="Disordered" evidence="6">
    <location>
        <begin position="555"/>
        <end position="581"/>
    </location>
</feature>
<comment type="caution">
    <text evidence="8">The sequence shown here is derived from an EMBL/GenBank/DDBJ whole genome shotgun (WGS) entry which is preliminary data.</text>
</comment>
<evidence type="ECO:0000256" key="1">
    <source>
        <dbReference type="ARBA" id="ARBA00004141"/>
    </source>
</evidence>
<dbReference type="Pfam" id="PF10177">
    <property type="entry name" value="DUF2371"/>
    <property type="match status" value="1"/>
</dbReference>
<dbReference type="OrthoDB" id="9994280at2759"/>
<keyword evidence="3 7" id="KW-0812">Transmembrane</keyword>
<gene>
    <name evidence="8" type="ORF">DR999_PMT03240</name>
</gene>
<protein>
    <submittedName>
        <fullName evidence="8">Ankyrin repeat and SOCS box protein 7</fullName>
    </submittedName>
</protein>
<feature type="region of interest" description="Disordered" evidence="6">
    <location>
        <begin position="129"/>
        <end position="264"/>
    </location>
</feature>
<evidence type="ECO:0000256" key="3">
    <source>
        <dbReference type="ARBA" id="ARBA00022692"/>
    </source>
</evidence>
<feature type="region of interest" description="Disordered" evidence="6">
    <location>
        <begin position="508"/>
        <end position="530"/>
    </location>
</feature>
<comment type="subcellular location">
    <subcellularLocation>
        <location evidence="1">Membrane</location>
        <topology evidence="1">Multi-pass membrane protein</topology>
    </subcellularLocation>
</comment>
<feature type="region of interest" description="Disordered" evidence="6">
    <location>
        <begin position="631"/>
        <end position="667"/>
    </location>
</feature>
<accession>A0A4D9ERW5</accession>
<proteinExistence type="inferred from homology"/>
<reference evidence="8 9" key="2">
    <citation type="submission" date="2019-04" db="EMBL/GenBank/DDBJ databases">
        <title>The genome sequence of big-headed turtle.</title>
        <authorList>
            <person name="Gong S."/>
        </authorList>
    </citation>
    <scope>NUCLEOTIDE SEQUENCE [LARGE SCALE GENOMIC DNA]</scope>
    <source>
        <strain evidence="8">DO16091913</strain>
        <tissue evidence="8">Muscle</tissue>
    </source>
</reference>
<evidence type="ECO:0000256" key="2">
    <source>
        <dbReference type="ARBA" id="ARBA00005308"/>
    </source>
</evidence>
<dbReference type="Proteomes" id="UP000297703">
    <property type="component" value="Unassembled WGS sequence"/>
</dbReference>